<comment type="caution">
    <text evidence="2">The sequence shown here is derived from an EMBL/GenBank/DDBJ whole genome shotgun (WGS) entry which is preliminary data.</text>
</comment>
<dbReference type="Proteomes" id="UP000323454">
    <property type="component" value="Unassembled WGS sequence"/>
</dbReference>
<sequence length="84" mass="9302">MTSQHGQKQRSWRPEPDEYADAKAALNARGRSMSAYLRACLRWLNSDPDAALAALSPVWPEPRLTGRPRRTAHPASSTDSVDAE</sequence>
<gene>
    <name evidence="2" type="ORF">F0L68_41160</name>
</gene>
<protein>
    <submittedName>
        <fullName evidence="2">Uncharacterized protein</fullName>
    </submittedName>
</protein>
<evidence type="ECO:0000313" key="2">
    <source>
        <dbReference type="EMBL" id="KAA2245896.1"/>
    </source>
</evidence>
<accession>A0A5B2W5P8</accession>
<organism evidence="2 3">
    <name type="scientific">Solihabitans fulvus</name>
    <dbReference type="NCBI Taxonomy" id="1892852"/>
    <lineage>
        <taxon>Bacteria</taxon>
        <taxon>Bacillati</taxon>
        <taxon>Actinomycetota</taxon>
        <taxon>Actinomycetes</taxon>
        <taxon>Pseudonocardiales</taxon>
        <taxon>Pseudonocardiaceae</taxon>
        <taxon>Solihabitans</taxon>
    </lineage>
</organism>
<dbReference type="RefSeq" id="WP_149855343.1">
    <property type="nucleotide sequence ID" value="NZ_VUOB01000179.1"/>
</dbReference>
<evidence type="ECO:0000313" key="3">
    <source>
        <dbReference type="Proteomes" id="UP000323454"/>
    </source>
</evidence>
<feature type="compositionally biased region" description="Polar residues" evidence="1">
    <location>
        <begin position="74"/>
        <end position="84"/>
    </location>
</feature>
<proteinExistence type="predicted"/>
<reference evidence="2 3" key="2">
    <citation type="submission" date="2019-09" db="EMBL/GenBank/DDBJ databases">
        <authorList>
            <person name="Jin C."/>
        </authorList>
    </citation>
    <scope>NUCLEOTIDE SEQUENCE [LARGE SCALE GENOMIC DNA]</scope>
    <source>
        <strain evidence="2 3">AN110305</strain>
    </source>
</reference>
<name>A0A5B2W5P8_9PSEU</name>
<evidence type="ECO:0000256" key="1">
    <source>
        <dbReference type="SAM" id="MobiDB-lite"/>
    </source>
</evidence>
<dbReference type="AlphaFoldDB" id="A0A5B2W5P8"/>
<keyword evidence="3" id="KW-1185">Reference proteome</keyword>
<dbReference type="OrthoDB" id="4628990at2"/>
<reference evidence="2 3" key="1">
    <citation type="submission" date="2019-09" db="EMBL/GenBank/DDBJ databases">
        <title>Goodfellowia gen. nov., a new genus of the Pseudonocardineae related to Actinoalloteichus, containing Goodfellowia coeruleoviolacea gen. nov., comb. nov. gen. nov., comb. nov.</title>
        <authorList>
            <person name="Labeda D."/>
        </authorList>
    </citation>
    <scope>NUCLEOTIDE SEQUENCE [LARGE SCALE GENOMIC DNA]</scope>
    <source>
        <strain evidence="2 3">AN110305</strain>
    </source>
</reference>
<dbReference type="EMBL" id="VUOB01000179">
    <property type="protein sequence ID" value="KAA2245896.1"/>
    <property type="molecule type" value="Genomic_DNA"/>
</dbReference>
<feature type="region of interest" description="Disordered" evidence="1">
    <location>
        <begin position="60"/>
        <end position="84"/>
    </location>
</feature>